<evidence type="ECO:0000313" key="2">
    <source>
        <dbReference type="Proteomes" id="UP000662314"/>
    </source>
</evidence>
<gene>
    <name evidence="1" type="ORF">I8752_21185</name>
</gene>
<proteinExistence type="predicted"/>
<name>A0A8J7I762_9NOST</name>
<accession>A0A8J7I762</accession>
<comment type="caution">
    <text evidence="1">The sequence shown here is derived from an EMBL/GenBank/DDBJ whole genome shotgun (WGS) entry which is preliminary data.</text>
</comment>
<keyword evidence="2" id="KW-1185">Reference proteome</keyword>
<sequence length="46" mass="4765">MGSNAPTDIQQLVLALPSPGSDHHAQFLCSGLGDLNAMIALGIYNI</sequence>
<protein>
    <submittedName>
        <fullName evidence="1">Uncharacterized protein</fullName>
    </submittedName>
</protein>
<dbReference type="RefSeq" id="WP_214434258.1">
    <property type="nucleotide sequence ID" value="NZ_CAWPUQ010000061.1"/>
</dbReference>
<evidence type="ECO:0000313" key="1">
    <source>
        <dbReference type="EMBL" id="MBH8575478.1"/>
    </source>
</evidence>
<dbReference type="Proteomes" id="UP000662314">
    <property type="component" value="Unassembled WGS sequence"/>
</dbReference>
<dbReference type="AlphaFoldDB" id="A0A8J7I762"/>
<dbReference type="EMBL" id="JAECZA010000153">
    <property type="protein sequence ID" value="MBH8575478.1"/>
    <property type="molecule type" value="Genomic_DNA"/>
</dbReference>
<reference evidence="1 2" key="1">
    <citation type="journal article" date="2021" name="Int. J. Syst. Evol. Microbiol.">
        <title>Amazonocrinis nigriterrae gen. nov., sp. nov., Atlanticothrix silvestris gen. nov., sp. nov. and Dendronalium phyllosphericum gen. nov., sp. nov., nostocacean cyanobacteria from Brazilian environments.</title>
        <authorList>
            <person name="Alvarenga D.O."/>
            <person name="Andreote A.P.D."/>
            <person name="Branco L.H.Z."/>
            <person name="Delbaje E."/>
            <person name="Cruz R.B."/>
            <person name="Varani A.M."/>
            <person name="Fiore M.F."/>
        </authorList>
    </citation>
    <scope>NUCLEOTIDE SEQUENCE [LARGE SCALE GENOMIC DNA]</scope>
    <source>
        <strain evidence="1 2">CENA369</strain>
    </source>
</reference>
<organism evidence="1 2">
    <name type="scientific">Dendronalium phyllosphericum CENA369</name>
    <dbReference type="NCBI Taxonomy" id="1725256"/>
    <lineage>
        <taxon>Bacteria</taxon>
        <taxon>Bacillati</taxon>
        <taxon>Cyanobacteriota</taxon>
        <taxon>Cyanophyceae</taxon>
        <taxon>Nostocales</taxon>
        <taxon>Nostocaceae</taxon>
        <taxon>Dendronalium</taxon>
        <taxon>Dendronalium phyllosphericum</taxon>
    </lineage>
</organism>